<comment type="caution">
    <text evidence="2">The sequence shown here is derived from an EMBL/GenBank/DDBJ whole genome shotgun (WGS) entry which is preliminary data.</text>
</comment>
<dbReference type="InterPro" id="IPR058210">
    <property type="entry name" value="SACS/Nov_dom"/>
</dbReference>
<dbReference type="Gene3D" id="3.30.565.10">
    <property type="entry name" value="Histidine kinase-like ATPase, C-terminal domain"/>
    <property type="match status" value="1"/>
</dbReference>
<reference evidence="2 3" key="1">
    <citation type="submission" date="2019-12" db="EMBL/GenBank/DDBJ databases">
        <authorList>
            <person name="Alioto T."/>
            <person name="Alioto T."/>
            <person name="Gomez Garrido J."/>
        </authorList>
    </citation>
    <scope>NUCLEOTIDE SEQUENCE [LARGE SCALE GENOMIC DNA]</scope>
</reference>
<evidence type="ECO:0000313" key="3">
    <source>
        <dbReference type="Proteomes" id="UP000594638"/>
    </source>
</evidence>
<dbReference type="Proteomes" id="UP000594638">
    <property type="component" value="Unassembled WGS sequence"/>
</dbReference>
<gene>
    <name evidence="2" type="ORF">OLEA9_A017035</name>
</gene>
<feature type="domain" description="Sacsin/Nov" evidence="1">
    <location>
        <begin position="28"/>
        <end position="144"/>
    </location>
</feature>
<proteinExistence type="predicted"/>
<dbReference type="EMBL" id="CACTIH010000447">
    <property type="protein sequence ID" value="CAA2960785.1"/>
    <property type="molecule type" value="Genomic_DNA"/>
</dbReference>
<sequence>MATAREHIEKIRRNKFSIGAEETNPLTEDLHEAVKNLSAELYAKDVHFLMEIIQNAEDNEYEEGEDPSLEFVITSKDITGTGATSTLLIFNNEKGFSPKNIESICSVGRSTKKNNRKRGYIGEKGIGFKSVFLITSQPYIFSNGYQIRFNESPCSKCNVGYVVPEWVEENPILSEIKHIYGSSSDFPTTTIVLPLKPDKVKPVKQQLSSIHPELLLFLLKIKRLSVREDTEDPGCNTVTAVSISSEIDFVTRKNINAESYLLRLSADEKGDNLESECSYHMWRQRFPVRQENKVERRTEVEEWVITLAFPNGERLHRGSISPGIYAFLPTEMVTNFPFIIQADFLLASSRETILLDCTWNQGILNCVPTAFVNAFTSLVNAFAPALLPRMFGFLPVVSSPYALLNSVRTSIQSKLMEESVIPCESYTEKNEFHKPCEVGRLMPTFWNLLKMARQQGVSLDNISTHGKFILSSAFDEEKYDHVLNFLGVEYVDDEWYAMCVGSSDLVLGVSEDLYVELLLFIAENWRSFSNTSIVEIPLLKYSGAQSQVSLCRINEISQCREILLSEFDDQISWLIDWNGEFQCANNRFFLPKLTQCVIFSHIKSQTIQDWLLEEVKSSAVSVYSYALLLKEALGNDAEHVVTYVHFLYHSLRQEYLTTMKVENICGSMPLVNNYGQVTRNRRGVLVPANGSCWLQLIGSNPWRNEGYVELGRDYLNSGKHAGIFTSEKELLPFLKSHVAALDIPDLPPPDAHIPRFSSLLTKQNAYLLLEWIRNLKEKDTPRKFFNCIKNGSWLQVLLSGSVDCKPPSHSFLLTSSWGCLLQNGSVLVDIPLVDQSFYGIEISDYKVEISDYKEELIKVGVMTEFSEACEYIGNHLMSTAVSSTLTRVRVISILNFIKFLRDKYLPPDDFINSIKNQKWLRTSQGYRSPVESVFYDDEWKAASQISDIPFIDLDYYGEEILSFRTELQLLGVVFGLCGNYELVIDNLKSPSCFASLTAEAVLLMLECTHHLSSSDKFKLFGVLKDDIRLKTNMGYKSPAECYLFDPRWGCLLQIFNSFPLVDVQFYGESILSFRNELEEIGVLVDFEKATKAFARVFGQQASLSSINKDNVLSLLACYKKLKGTAFKFPKDLKKCIQEVKWLRTRLTDYRAPKECILFSPDWISISSISLLPFIDDGENYYGKAIHDYGTELQKMGVVVSFKCGAKFVASSFRLPQDPGSITADAAYSLFECIRNLLSEQDEPLIDALSQKAARNWIKTHAGYRSPDKCLLFGSEWGYTLLREDGPFIDETFYGPDISSYSKELNALGVVVEKGKGCALLASYLDAHTNFMAIKRIYSCLNELNWKHASEDVAKIWIPNGSNGGEWVSSDECVLRDEDGLFGQQLNILDEHYEKDLLNFFSNALEVKTYPSLDDYCKLWKDWEDSGHLLSHDECIAFWAFVAKHWSRATQKVLSENFLKLPVLSGSDRISLMDKYDVLIADDLRLKDLFEQFASQPLFVWYPQPSLQSLPRKNLLGIYRAIGVRNLSESVQKSEQSVIDGVVPRQVNPKEVFIGKGLFKLILGFLADLQIEAQKRHDALKGLLEITVLETATPRTVDYSLPLSSGEIMTVSARKLMRWEREKSEFYIQKMDKSGGHKDVLERATYFSEVISEGFLWDDEDHIQQLAELIKLGFIMEFDEAAIEFLMKTKNLQIFLEDEEFLSSAFSS</sequence>
<dbReference type="SUPFAM" id="SSF55874">
    <property type="entry name" value="ATPase domain of HSP90 chaperone/DNA topoisomerase II/histidine kinase"/>
    <property type="match status" value="1"/>
</dbReference>
<dbReference type="PANTHER" id="PTHR32387:SF3">
    <property type="entry name" value="ATP_DNA BINDING PROTEIN"/>
    <property type="match status" value="1"/>
</dbReference>
<dbReference type="InterPro" id="IPR036890">
    <property type="entry name" value="HATPase_C_sf"/>
</dbReference>
<dbReference type="InterPro" id="IPR052957">
    <property type="entry name" value="Auxin_embryo_med"/>
</dbReference>
<keyword evidence="3" id="KW-1185">Reference proteome</keyword>
<name>A0A8S0Q3J8_OLEEU</name>
<evidence type="ECO:0000313" key="2">
    <source>
        <dbReference type="EMBL" id="CAA2960785.1"/>
    </source>
</evidence>
<evidence type="ECO:0000259" key="1">
    <source>
        <dbReference type="Pfam" id="PF25794"/>
    </source>
</evidence>
<dbReference type="NCBIfam" id="NF047352">
    <property type="entry name" value="P_loop_sacsin"/>
    <property type="match status" value="1"/>
</dbReference>
<dbReference type="OrthoDB" id="1262810at2759"/>
<dbReference type="Gramene" id="OE9A017035T1">
    <property type="protein sequence ID" value="OE9A017035C1"/>
    <property type="gene ID" value="OE9A017035"/>
</dbReference>
<protein>
    <recommendedName>
        <fullName evidence="1">Sacsin/Nov domain-containing protein</fullName>
    </recommendedName>
</protein>
<dbReference type="Pfam" id="PF25794">
    <property type="entry name" value="SACS"/>
    <property type="match status" value="1"/>
</dbReference>
<organism evidence="2 3">
    <name type="scientific">Olea europaea subsp. europaea</name>
    <dbReference type="NCBI Taxonomy" id="158383"/>
    <lineage>
        <taxon>Eukaryota</taxon>
        <taxon>Viridiplantae</taxon>
        <taxon>Streptophyta</taxon>
        <taxon>Embryophyta</taxon>
        <taxon>Tracheophyta</taxon>
        <taxon>Spermatophyta</taxon>
        <taxon>Magnoliopsida</taxon>
        <taxon>eudicotyledons</taxon>
        <taxon>Gunneridae</taxon>
        <taxon>Pentapetalae</taxon>
        <taxon>asterids</taxon>
        <taxon>lamiids</taxon>
        <taxon>Lamiales</taxon>
        <taxon>Oleaceae</taxon>
        <taxon>Oleeae</taxon>
        <taxon>Olea</taxon>
    </lineage>
</organism>
<dbReference type="PANTHER" id="PTHR32387">
    <property type="entry name" value="WU:FJ29H11"/>
    <property type="match status" value="1"/>
</dbReference>
<accession>A0A8S0Q3J8</accession>